<gene>
    <name evidence="6" type="ORF">G8770_01755</name>
</gene>
<dbReference type="InterPro" id="IPR001647">
    <property type="entry name" value="HTH_TetR"/>
</dbReference>
<dbReference type="InterPro" id="IPR009057">
    <property type="entry name" value="Homeodomain-like_sf"/>
</dbReference>
<dbReference type="InterPro" id="IPR050624">
    <property type="entry name" value="HTH-type_Tx_Regulator"/>
</dbReference>
<accession>A0A9E5JSW7</accession>
<dbReference type="Gene3D" id="1.10.357.10">
    <property type="entry name" value="Tetracycline Repressor, domain 2"/>
    <property type="match status" value="1"/>
</dbReference>
<comment type="caution">
    <text evidence="6">The sequence shown here is derived from an EMBL/GenBank/DDBJ whole genome shotgun (WGS) entry which is preliminary data.</text>
</comment>
<feature type="domain" description="HTH tetR-type" evidence="5">
    <location>
        <begin position="1"/>
        <end position="61"/>
    </location>
</feature>
<dbReference type="SUPFAM" id="SSF46689">
    <property type="entry name" value="Homeodomain-like"/>
    <property type="match status" value="1"/>
</dbReference>
<feature type="DNA-binding region" description="H-T-H motif" evidence="4">
    <location>
        <begin position="24"/>
        <end position="43"/>
    </location>
</feature>
<dbReference type="RefSeq" id="WP_167181133.1">
    <property type="nucleotide sequence ID" value="NZ_JAAONZ010000001.1"/>
</dbReference>
<dbReference type="Proteomes" id="UP000787472">
    <property type="component" value="Unassembled WGS sequence"/>
</dbReference>
<dbReference type="PANTHER" id="PTHR43479">
    <property type="entry name" value="ACREF/ENVCD OPERON REPRESSOR-RELATED"/>
    <property type="match status" value="1"/>
</dbReference>
<dbReference type="Pfam" id="PF13305">
    <property type="entry name" value="TetR_C_33"/>
    <property type="match status" value="1"/>
</dbReference>
<dbReference type="PRINTS" id="PR00455">
    <property type="entry name" value="HTHTETR"/>
</dbReference>
<evidence type="ECO:0000256" key="2">
    <source>
        <dbReference type="ARBA" id="ARBA00023125"/>
    </source>
</evidence>
<dbReference type="InterPro" id="IPR025996">
    <property type="entry name" value="MT1864/Rv1816-like_C"/>
</dbReference>
<evidence type="ECO:0000313" key="7">
    <source>
        <dbReference type="Proteomes" id="UP000787472"/>
    </source>
</evidence>
<dbReference type="GO" id="GO:0003677">
    <property type="term" value="F:DNA binding"/>
    <property type="evidence" value="ECO:0007669"/>
    <property type="project" value="UniProtKB-UniRule"/>
</dbReference>
<keyword evidence="2 4" id="KW-0238">DNA-binding</keyword>
<dbReference type="InterPro" id="IPR036271">
    <property type="entry name" value="Tet_transcr_reg_TetR-rel_C_sf"/>
</dbReference>
<organism evidence="6 7">
    <name type="scientific">Pseudomaricurvus hydrocarbonicus</name>
    <dbReference type="NCBI Taxonomy" id="1470433"/>
    <lineage>
        <taxon>Bacteria</taxon>
        <taxon>Pseudomonadati</taxon>
        <taxon>Pseudomonadota</taxon>
        <taxon>Gammaproteobacteria</taxon>
        <taxon>Cellvibrionales</taxon>
        <taxon>Cellvibrionaceae</taxon>
        <taxon>Pseudomaricurvus</taxon>
    </lineage>
</organism>
<evidence type="ECO:0000256" key="4">
    <source>
        <dbReference type="PROSITE-ProRule" id="PRU00335"/>
    </source>
</evidence>
<proteinExistence type="predicted"/>
<evidence type="ECO:0000256" key="1">
    <source>
        <dbReference type="ARBA" id="ARBA00023015"/>
    </source>
</evidence>
<keyword evidence="7" id="KW-1185">Reference proteome</keyword>
<dbReference type="AlphaFoldDB" id="A0A9E5JSW7"/>
<dbReference type="PANTHER" id="PTHR43479:SF11">
    <property type="entry name" value="ACREF_ENVCD OPERON REPRESSOR-RELATED"/>
    <property type="match status" value="1"/>
</dbReference>
<evidence type="ECO:0000256" key="3">
    <source>
        <dbReference type="ARBA" id="ARBA00023163"/>
    </source>
</evidence>
<sequence>MDTKDAICNAALELFSAGGLNAIVMRDVAKALGVSAMMPYRYFPSKDHLLMELRTRSFRQFTQSLIRAKSKAKTQAETLPYMCRGYLLFAYYKPNAYRLMFDLWAFENPAVIKAEFGESAKRQPGSWLEVKGAVEDRMLSQGSRLDLNETAHVVWSTLHGVASLYLANKLVFGCSYRQICRPLISAILEGVDG</sequence>
<name>A0A9E5JSW7_9GAMM</name>
<dbReference type="EMBL" id="JAAONZ010000001">
    <property type="protein sequence ID" value="NHO64270.1"/>
    <property type="molecule type" value="Genomic_DNA"/>
</dbReference>
<reference evidence="6" key="1">
    <citation type="submission" date="2020-03" db="EMBL/GenBank/DDBJ databases">
        <authorList>
            <person name="Guo F."/>
        </authorList>
    </citation>
    <scope>NUCLEOTIDE SEQUENCE</scope>
    <source>
        <strain evidence="6">JCM 30134</strain>
    </source>
</reference>
<protein>
    <submittedName>
        <fullName evidence="6">TetR/AcrR family transcriptional regulator</fullName>
    </submittedName>
</protein>
<evidence type="ECO:0000313" key="6">
    <source>
        <dbReference type="EMBL" id="NHO64270.1"/>
    </source>
</evidence>
<dbReference type="Pfam" id="PF00440">
    <property type="entry name" value="TetR_N"/>
    <property type="match status" value="1"/>
</dbReference>
<keyword evidence="3" id="KW-0804">Transcription</keyword>
<evidence type="ECO:0000259" key="5">
    <source>
        <dbReference type="PROSITE" id="PS50977"/>
    </source>
</evidence>
<dbReference type="PROSITE" id="PS50977">
    <property type="entry name" value="HTH_TETR_2"/>
    <property type="match status" value="1"/>
</dbReference>
<dbReference type="SUPFAM" id="SSF48498">
    <property type="entry name" value="Tetracyclin repressor-like, C-terminal domain"/>
    <property type="match status" value="1"/>
</dbReference>
<keyword evidence="1" id="KW-0805">Transcription regulation</keyword>